<sequence>HRATISPLPECPGYFVFRDIGLVFDKYGQMSAYYSSPRDEKIDVDFTYVDPDERAYTQLEVHHVYDKKEIDLMKMDFDGVYIGNNEFYCPYLHFWFLRAPTNMKLTIGAWYHLKIDEIHGEKYLVDVEAEIVPYYDPVPYKMVQKTPEFLVDISVHRVAGNQILVAPYIGPIGITDLELARFENFRAVAIQFPLGEEFPEDRPQRRPHVTRMFKTAEIGKSVGGYK</sequence>
<organism evidence="1 2">
    <name type="scientific">Panagrolaimus sp. ES5</name>
    <dbReference type="NCBI Taxonomy" id="591445"/>
    <lineage>
        <taxon>Eukaryota</taxon>
        <taxon>Metazoa</taxon>
        <taxon>Ecdysozoa</taxon>
        <taxon>Nematoda</taxon>
        <taxon>Chromadorea</taxon>
        <taxon>Rhabditida</taxon>
        <taxon>Tylenchina</taxon>
        <taxon>Panagrolaimomorpha</taxon>
        <taxon>Panagrolaimoidea</taxon>
        <taxon>Panagrolaimidae</taxon>
        <taxon>Panagrolaimus</taxon>
    </lineage>
</organism>
<proteinExistence type="predicted"/>
<protein>
    <submittedName>
        <fullName evidence="2">Hexamerin</fullName>
    </submittedName>
</protein>
<evidence type="ECO:0000313" key="2">
    <source>
        <dbReference type="WBParaSite" id="ES5_v2.g23265.t1"/>
    </source>
</evidence>
<accession>A0AC34G115</accession>
<reference evidence="2" key="1">
    <citation type="submission" date="2022-11" db="UniProtKB">
        <authorList>
            <consortium name="WormBaseParasite"/>
        </authorList>
    </citation>
    <scope>IDENTIFICATION</scope>
</reference>
<name>A0AC34G115_9BILA</name>
<dbReference type="WBParaSite" id="ES5_v2.g23265.t1">
    <property type="protein sequence ID" value="ES5_v2.g23265.t1"/>
    <property type="gene ID" value="ES5_v2.g23265"/>
</dbReference>
<dbReference type="Proteomes" id="UP000887579">
    <property type="component" value="Unplaced"/>
</dbReference>
<evidence type="ECO:0000313" key="1">
    <source>
        <dbReference type="Proteomes" id="UP000887579"/>
    </source>
</evidence>